<evidence type="ECO:0000313" key="2">
    <source>
        <dbReference type="EMBL" id="GFY21435.1"/>
    </source>
</evidence>
<keyword evidence="2" id="KW-0808">Transferase</keyword>
<organism evidence="2 3">
    <name type="scientific">Trichonephila clavipes</name>
    <name type="common">Golden silk orbweaver</name>
    <name type="synonym">Nephila clavipes</name>
    <dbReference type="NCBI Taxonomy" id="2585209"/>
    <lineage>
        <taxon>Eukaryota</taxon>
        <taxon>Metazoa</taxon>
        <taxon>Ecdysozoa</taxon>
        <taxon>Arthropoda</taxon>
        <taxon>Chelicerata</taxon>
        <taxon>Arachnida</taxon>
        <taxon>Araneae</taxon>
        <taxon>Araneomorphae</taxon>
        <taxon>Entelegynae</taxon>
        <taxon>Araneoidea</taxon>
        <taxon>Nephilidae</taxon>
        <taxon>Trichonephila</taxon>
    </lineage>
</organism>
<name>A0A8X6T1T7_TRICX</name>
<comment type="caution">
    <text evidence="2">The sequence shown here is derived from an EMBL/GenBank/DDBJ whole genome shotgun (WGS) entry which is preliminary data.</text>
</comment>
<keyword evidence="2" id="KW-0548">Nucleotidyltransferase</keyword>
<protein>
    <submittedName>
        <fullName evidence="2">RNA-directed DNA polymerase from mobile element jockey</fullName>
    </submittedName>
</protein>
<dbReference type="EMBL" id="BMAU01021358">
    <property type="protein sequence ID" value="GFY21435.1"/>
    <property type="molecule type" value="Genomic_DNA"/>
</dbReference>
<keyword evidence="2" id="KW-0695">RNA-directed DNA polymerase</keyword>
<evidence type="ECO:0000259" key="1">
    <source>
        <dbReference type="Pfam" id="PF14529"/>
    </source>
</evidence>
<dbReference type="SUPFAM" id="SSF56219">
    <property type="entry name" value="DNase I-like"/>
    <property type="match status" value="1"/>
</dbReference>
<proteinExistence type="predicted"/>
<dbReference type="PANTHER" id="PTHR36688">
    <property type="entry name" value="ENDO/EXONUCLEASE/PHOSPHATASE DOMAIN-CONTAINING PROTEIN"/>
    <property type="match status" value="1"/>
</dbReference>
<dbReference type="PANTHER" id="PTHR36688:SF1">
    <property type="entry name" value="ENDONUCLEASE_EXONUCLEASE_PHOSPHATASE DOMAIN-CONTAINING PROTEIN"/>
    <property type="match status" value="1"/>
</dbReference>
<gene>
    <name evidence="2" type="primary">jockey pol</name>
    <name evidence="2" type="ORF">TNCV_1165831</name>
</gene>
<dbReference type="InterPro" id="IPR052560">
    <property type="entry name" value="RdDP_mobile_element"/>
</dbReference>
<accession>A0A8X6T1T7</accession>
<sequence length="500" mass="57304">MRCSSGDISEESHDTVQVRGYNCVRLDVDDDTSPNGGVCLFTSHLYPSNVVTLHTSLQAVAVWIHVHSLVTVCCVYLPPNDVVPQVDLNHLVSQLPAPFILLGDFNGHSPLWGHDVTNSRGRQIEQLISYHCLCLLNNDEKTYFHAPTRTFLSLDLAICSPTLLPMLNFEVANDLHNSDHFPLLVSHVHGAGTRFRPPTYHFHRADWDKFTRLAIITGTMVQNRAVDEAVFNVTEAIRNAADAAIPRTSNSPRKLCKPWWNASCQQAKKEQRRAWGIFRRYPTTDNLIAFQRDKALARRIRRQYVANLIGKTFASVSSSDSYSPAFQATKNSLERTPINFRCRQPLPYNCDFDMFELKRALSSAHNTSPGPDEISYELLRHLNEDSLVGLLYLFNRIWREQVYPTPWQEAIVIPILKPGKDPKNPTRYRPIALTSCLCKTIERMVNARLVYQLEKNRCIPLFPQRKVHSRQNYSDGKQNQKRFCPEESSSFYLFRYREGI</sequence>
<reference evidence="2" key="1">
    <citation type="submission" date="2020-08" db="EMBL/GenBank/DDBJ databases">
        <title>Multicomponent nature underlies the extraordinary mechanical properties of spider dragline silk.</title>
        <authorList>
            <person name="Kono N."/>
            <person name="Nakamura H."/>
            <person name="Mori M."/>
            <person name="Yoshida Y."/>
            <person name="Ohtoshi R."/>
            <person name="Malay A.D."/>
            <person name="Moran D.A.P."/>
            <person name="Tomita M."/>
            <person name="Numata K."/>
            <person name="Arakawa K."/>
        </authorList>
    </citation>
    <scope>NUCLEOTIDE SEQUENCE</scope>
</reference>
<dbReference type="InterPro" id="IPR036691">
    <property type="entry name" value="Endo/exonu/phosph_ase_sf"/>
</dbReference>
<dbReference type="GO" id="GO:0003964">
    <property type="term" value="F:RNA-directed DNA polymerase activity"/>
    <property type="evidence" value="ECO:0007669"/>
    <property type="project" value="UniProtKB-KW"/>
</dbReference>
<dbReference type="InterPro" id="IPR005135">
    <property type="entry name" value="Endo/exonuclease/phosphatase"/>
</dbReference>
<evidence type="ECO:0000313" key="3">
    <source>
        <dbReference type="Proteomes" id="UP000887159"/>
    </source>
</evidence>
<dbReference type="Gene3D" id="3.60.10.10">
    <property type="entry name" value="Endonuclease/exonuclease/phosphatase"/>
    <property type="match status" value="1"/>
</dbReference>
<feature type="domain" description="Endonuclease/exonuclease/phosphatase" evidence="1">
    <location>
        <begin position="71"/>
        <end position="183"/>
    </location>
</feature>
<dbReference type="Pfam" id="PF14529">
    <property type="entry name" value="Exo_endo_phos_2"/>
    <property type="match status" value="1"/>
</dbReference>
<dbReference type="AlphaFoldDB" id="A0A8X6T1T7"/>
<dbReference type="Proteomes" id="UP000887159">
    <property type="component" value="Unassembled WGS sequence"/>
</dbReference>
<keyword evidence="3" id="KW-1185">Reference proteome</keyword>